<keyword evidence="2" id="KW-0560">Oxidoreductase</keyword>
<dbReference type="OrthoDB" id="411490at2759"/>
<dbReference type="GO" id="GO:0016491">
    <property type="term" value="F:oxidoreductase activity"/>
    <property type="evidence" value="ECO:0007669"/>
    <property type="project" value="UniProtKB-KW"/>
</dbReference>
<evidence type="ECO:0000313" key="3">
    <source>
        <dbReference type="EMBL" id="CAE8625784.1"/>
    </source>
</evidence>
<accession>A0A813GNY4</accession>
<proteinExistence type="inferred from homology"/>
<dbReference type="CDD" id="cd05233">
    <property type="entry name" value="SDR_c"/>
    <property type="match status" value="1"/>
</dbReference>
<dbReference type="InterPro" id="IPR036291">
    <property type="entry name" value="NAD(P)-bd_dom_sf"/>
</dbReference>
<name>A0A813GNY4_POLGL</name>
<reference evidence="3" key="1">
    <citation type="submission" date="2021-02" db="EMBL/GenBank/DDBJ databases">
        <authorList>
            <person name="Dougan E. K."/>
            <person name="Rhodes N."/>
            <person name="Thang M."/>
            <person name="Chan C."/>
        </authorList>
    </citation>
    <scope>NUCLEOTIDE SEQUENCE</scope>
</reference>
<keyword evidence="4" id="KW-1185">Reference proteome</keyword>
<organism evidence="3 4">
    <name type="scientific">Polarella glacialis</name>
    <name type="common">Dinoflagellate</name>
    <dbReference type="NCBI Taxonomy" id="89957"/>
    <lineage>
        <taxon>Eukaryota</taxon>
        <taxon>Sar</taxon>
        <taxon>Alveolata</taxon>
        <taxon>Dinophyceae</taxon>
        <taxon>Suessiales</taxon>
        <taxon>Suessiaceae</taxon>
        <taxon>Polarella</taxon>
    </lineage>
</organism>
<dbReference type="PANTHER" id="PTHR43669:SF14">
    <property type="entry name" value="OXIDOREDUCTASE"/>
    <property type="match status" value="1"/>
</dbReference>
<dbReference type="PANTHER" id="PTHR43669">
    <property type="entry name" value="5-KETO-D-GLUCONATE 5-REDUCTASE"/>
    <property type="match status" value="1"/>
</dbReference>
<evidence type="ECO:0000313" key="4">
    <source>
        <dbReference type="Proteomes" id="UP000654075"/>
    </source>
</evidence>
<dbReference type="AlphaFoldDB" id="A0A813GNY4"/>
<comment type="caution">
    <text evidence="3">The sequence shown here is derived from an EMBL/GenBank/DDBJ whole genome shotgun (WGS) entry which is preliminary data.</text>
</comment>
<dbReference type="Proteomes" id="UP000654075">
    <property type="component" value="Unassembled WGS sequence"/>
</dbReference>
<dbReference type="InterPro" id="IPR002347">
    <property type="entry name" value="SDR_fam"/>
</dbReference>
<dbReference type="Pfam" id="PF00106">
    <property type="entry name" value="adh_short"/>
    <property type="match status" value="1"/>
</dbReference>
<dbReference type="SUPFAM" id="SSF51735">
    <property type="entry name" value="NAD(P)-binding Rossmann-fold domains"/>
    <property type="match status" value="1"/>
</dbReference>
<comment type="similarity">
    <text evidence="1">Belongs to the short-chain dehydrogenases/reductases (SDR) family.</text>
</comment>
<dbReference type="EMBL" id="CAJNNV010028791">
    <property type="protein sequence ID" value="CAE8625784.1"/>
    <property type="molecule type" value="Genomic_DNA"/>
</dbReference>
<dbReference type="PRINTS" id="PR00081">
    <property type="entry name" value="GDHRDH"/>
</dbReference>
<dbReference type="Gene3D" id="3.40.50.720">
    <property type="entry name" value="NAD(P)-binding Rossmann-like Domain"/>
    <property type="match status" value="1"/>
</dbReference>
<evidence type="ECO:0000256" key="1">
    <source>
        <dbReference type="ARBA" id="ARBA00006484"/>
    </source>
</evidence>
<protein>
    <submittedName>
        <fullName evidence="3">Uncharacterized protein</fullName>
    </submittedName>
</protein>
<evidence type="ECO:0000256" key="2">
    <source>
        <dbReference type="ARBA" id="ARBA00023002"/>
    </source>
</evidence>
<gene>
    <name evidence="3" type="ORF">PGLA1383_LOCUS42765</name>
</gene>
<feature type="non-terminal residue" evidence="3">
    <location>
        <position position="111"/>
    </location>
</feature>
<sequence length="111" mass="11547">MSSAEFIKDKICVVTGGGSGIGAALCRRFAELGAKKVIVADLDEASAKKVAEGIDGIAVRCNVAQEMDVRRLISVAEAAGPIDIFIANAGIPSNGGYEVPNDEWDRILGVN</sequence>